<comment type="caution">
    <text evidence="2">The sequence shown here is derived from an EMBL/GenBank/DDBJ whole genome shotgun (WGS) entry which is preliminary data.</text>
</comment>
<dbReference type="EMBL" id="JACBZD010000001">
    <property type="protein sequence ID" value="NYI06602.1"/>
    <property type="molecule type" value="Genomic_DNA"/>
</dbReference>
<keyword evidence="1" id="KW-0732">Signal</keyword>
<proteinExistence type="predicted"/>
<feature type="signal peptide" evidence="1">
    <location>
        <begin position="1"/>
        <end position="26"/>
    </location>
</feature>
<dbReference type="Pfam" id="PF10901">
    <property type="entry name" value="DUF2690"/>
    <property type="match status" value="1"/>
</dbReference>
<protein>
    <recommendedName>
        <fullName evidence="4">DUF2690 domain-containing protein</fullName>
    </recommendedName>
</protein>
<dbReference type="AlphaFoldDB" id="A0A853A841"/>
<dbReference type="Proteomes" id="UP000567795">
    <property type="component" value="Unassembled WGS sequence"/>
</dbReference>
<organism evidence="2 3">
    <name type="scientific">Allostreptomyces psammosilenae</name>
    <dbReference type="NCBI Taxonomy" id="1892865"/>
    <lineage>
        <taxon>Bacteria</taxon>
        <taxon>Bacillati</taxon>
        <taxon>Actinomycetota</taxon>
        <taxon>Actinomycetes</taxon>
        <taxon>Kitasatosporales</taxon>
        <taxon>Streptomycetaceae</taxon>
        <taxon>Allostreptomyces</taxon>
    </lineage>
</organism>
<dbReference type="RefSeq" id="WP_179815160.1">
    <property type="nucleotide sequence ID" value="NZ_JACBZD010000001.1"/>
</dbReference>
<name>A0A853A841_9ACTN</name>
<evidence type="ECO:0008006" key="4">
    <source>
        <dbReference type="Google" id="ProtNLM"/>
    </source>
</evidence>
<reference evidence="2 3" key="1">
    <citation type="submission" date="2020-07" db="EMBL/GenBank/DDBJ databases">
        <title>Sequencing the genomes of 1000 actinobacteria strains.</title>
        <authorList>
            <person name="Klenk H.-P."/>
        </authorList>
    </citation>
    <scope>NUCLEOTIDE SEQUENCE [LARGE SCALE GENOMIC DNA]</scope>
    <source>
        <strain evidence="2 3">DSM 42178</strain>
    </source>
</reference>
<keyword evidence="3" id="KW-1185">Reference proteome</keyword>
<gene>
    <name evidence="2" type="ORF">FHU37_003545</name>
</gene>
<evidence type="ECO:0000256" key="1">
    <source>
        <dbReference type="SAM" id="SignalP"/>
    </source>
</evidence>
<evidence type="ECO:0000313" key="3">
    <source>
        <dbReference type="Proteomes" id="UP000567795"/>
    </source>
</evidence>
<feature type="chain" id="PRO_5032839061" description="DUF2690 domain-containing protein" evidence="1">
    <location>
        <begin position="27"/>
        <end position="135"/>
    </location>
</feature>
<sequence length="135" mass="13574">MRYRLAAVSAALVSLAGLGMAPSAVAAEAESSAAASCSGSACDGRNPVAEGCDAGSYVLDAGYAEADGVVELRYSPACGTTYARVLYSRPGAELYIGGNSKSFRVRVPEGSTSTVSPMLYGATTAFSGGAIALDW</sequence>
<accession>A0A853A841</accession>
<evidence type="ECO:0000313" key="2">
    <source>
        <dbReference type="EMBL" id="NYI06602.1"/>
    </source>
</evidence>
<dbReference type="InterPro" id="IPR021224">
    <property type="entry name" value="DUF2690"/>
</dbReference>